<dbReference type="Gene3D" id="2.30.30.40">
    <property type="entry name" value="SH3 Domains"/>
    <property type="match status" value="5"/>
</dbReference>
<protein>
    <recommendedName>
        <fullName evidence="1">SH3b domain-containing protein</fullName>
    </recommendedName>
</protein>
<evidence type="ECO:0000259" key="1">
    <source>
        <dbReference type="PROSITE" id="PS51781"/>
    </source>
</evidence>
<dbReference type="PANTHER" id="PTHR34408:SF1">
    <property type="entry name" value="GLYCOSYL HYDROLASE FAMILY 19 DOMAIN-CONTAINING PROTEIN HI_1415"/>
    <property type="match status" value="1"/>
</dbReference>
<dbReference type="Proteomes" id="UP000245938">
    <property type="component" value="Unassembled WGS sequence"/>
</dbReference>
<feature type="domain" description="SH3b" evidence="1">
    <location>
        <begin position="175"/>
        <end position="239"/>
    </location>
</feature>
<dbReference type="SMART" id="SM00287">
    <property type="entry name" value="SH3b"/>
    <property type="match status" value="5"/>
</dbReference>
<comment type="caution">
    <text evidence="2">The sequence shown here is derived from an EMBL/GenBank/DDBJ whole genome shotgun (WGS) entry which is preliminary data.</text>
</comment>
<evidence type="ECO:0000313" key="2">
    <source>
        <dbReference type="EMBL" id="PWI26031.1"/>
    </source>
</evidence>
<feature type="domain" description="SH3b" evidence="1">
    <location>
        <begin position="251"/>
        <end position="316"/>
    </location>
</feature>
<gene>
    <name evidence="2" type="ORF">DEX24_05745</name>
</gene>
<dbReference type="Pfam" id="PF08239">
    <property type="entry name" value="SH3_3"/>
    <property type="match status" value="5"/>
</dbReference>
<name>A0A2U3AND5_9BACL</name>
<organism evidence="2 3">
    <name type="scientific">Kurthia sibirica</name>
    <dbReference type="NCBI Taxonomy" id="202750"/>
    <lineage>
        <taxon>Bacteria</taxon>
        <taxon>Bacillati</taxon>
        <taxon>Bacillota</taxon>
        <taxon>Bacilli</taxon>
        <taxon>Bacillales</taxon>
        <taxon>Caryophanaceae</taxon>
        <taxon>Kurthia</taxon>
    </lineage>
</organism>
<feature type="domain" description="SH3b" evidence="1">
    <location>
        <begin position="97"/>
        <end position="162"/>
    </location>
</feature>
<accession>A0A2U3AND5</accession>
<dbReference type="InterPro" id="IPR052354">
    <property type="entry name" value="Cell_Wall_Dynamics_Protein"/>
</dbReference>
<feature type="domain" description="SH3b" evidence="1">
    <location>
        <begin position="29"/>
        <end position="93"/>
    </location>
</feature>
<dbReference type="EMBL" id="QFVR01000005">
    <property type="protein sequence ID" value="PWI26031.1"/>
    <property type="molecule type" value="Genomic_DNA"/>
</dbReference>
<feature type="domain" description="SH3b" evidence="1">
    <location>
        <begin position="327"/>
        <end position="392"/>
    </location>
</feature>
<dbReference type="RefSeq" id="WP_109305452.1">
    <property type="nucleotide sequence ID" value="NZ_BJUF01000032.1"/>
</dbReference>
<dbReference type="AlphaFoldDB" id="A0A2U3AND5"/>
<sequence>MRKIVIFSTALTLSIGLLQLSDTTVSATSTAQYVKVSGMDLNVRQAASITSKKLGVLKNKTKVTVISTKNNWAKIKFKEKYGYVSTAYLTTKNPLALTTYYVNAGAKTPLNIRKSASTSSPLLGKLKYGEKLQVYNVGKSWTKIKYKSSTAYVSSKYIVKTNPVKVLKPSEVLPTKTYYVDAGKTPLNVRKSESTSSELLGTIKYAEKVQVITYGKTWSKIKYKSSTAYVYSMYLKKEDPKKSTKPAVVPVTTYYVNAGAKIPLNVRTSATTASKLLGTIPDQGKVEVVSYKKDWSKIKFNKGYGYVFSAYIYKKTLKPSDTEVVLKGDYYAIPTLSTDLNIRKSASTSSPLLGKIAQNKKLDVIAQTATWTKIKFNKGYGYVSNDYVSKAKDVSFKRDTNLSYTVFDIDYGSLKTYFQKNEKNIVKWGNPAKGFTHSETITNDSYAFINYDNGYGYYLEGPIFKGATDGSLKEGYSRIASIDYKAKVKAGTFDNTVVQKHYNHLGKLTKTVYFAPKYGVIKVMTPKETLFELWSVK</sequence>
<dbReference type="InterPro" id="IPR003646">
    <property type="entry name" value="SH3-like_bac-type"/>
</dbReference>
<reference evidence="2 3" key="1">
    <citation type="submission" date="2018-05" db="EMBL/GenBank/DDBJ databases">
        <title>Kurthia sibirica genome sequence.</title>
        <authorList>
            <person name="Maclea K.S."/>
            <person name="Goen A.E."/>
        </authorList>
    </citation>
    <scope>NUCLEOTIDE SEQUENCE [LARGE SCALE GENOMIC DNA]</scope>
    <source>
        <strain evidence="2 3">ATCC 49154</strain>
    </source>
</reference>
<dbReference type="OrthoDB" id="2451288at2"/>
<evidence type="ECO:0000313" key="3">
    <source>
        <dbReference type="Proteomes" id="UP000245938"/>
    </source>
</evidence>
<keyword evidence="3" id="KW-1185">Reference proteome</keyword>
<dbReference type="PANTHER" id="PTHR34408">
    <property type="entry name" value="FAMILY PROTEIN, PUTATIVE-RELATED"/>
    <property type="match status" value="1"/>
</dbReference>
<dbReference type="PROSITE" id="PS51781">
    <property type="entry name" value="SH3B"/>
    <property type="match status" value="5"/>
</dbReference>
<proteinExistence type="predicted"/>